<dbReference type="EMBL" id="BCSY01000071">
    <property type="protein sequence ID" value="GAS97265.1"/>
    <property type="molecule type" value="Genomic_DNA"/>
</dbReference>
<organism evidence="2 3">
    <name type="scientific">Mycolicibacterium canariasense</name>
    <name type="common">Mycobacterium canariasense</name>
    <dbReference type="NCBI Taxonomy" id="228230"/>
    <lineage>
        <taxon>Bacteria</taxon>
        <taxon>Bacillati</taxon>
        <taxon>Actinomycetota</taxon>
        <taxon>Actinomycetes</taxon>
        <taxon>Mycobacteriales</taxon>
        <taxon>Mycobacteriaceae</taxon>
        <taxon>Mycolicibacterium</taxon>
    </lineage>
</organism>
<dbReference type="OrthoDB" id="4735783at2"/>
<evidence type="ECO:0000313" key="2">
    <source>
        <dbReference type="EMBL" id="GAS97265.1"/>
    </source>
</evidence>
<sequence length="88" mass="8902">MNLTDPQSALAEASTFVDYLVGLAGLGRLVHSLAAETGATATDADDFVHLLLGVAGMAARVEQLAASPAGAATASEGTAYPDSGRWLR</sequence>
<keyword evidence="3" id="KW-1185">Reference proteome</keyword>
<evidence type="ECO:0000313" key="3">
    <source>
        <dbReference type="Proteomes" id="UP000069443"/>
    </source>
</evidence>
<name>A0A117IB22_MYCCR</name>
<reference evidence="3" key="1">
    <citation type="journal article" date="2016" name="Genome Announc.">
        <title>Draft Genome Sequences of Five Rapidly Growing Mycobacterium Species, M. thermoresistibile, M. fortuitum subsp. acetamidolyticum, M. canariasense, M. brisbanense, and M. novocastrense.</title>
        <authorList>
            <person name="Katahira K."/>
            <person name="Ogura Y."/>
            <person name="Gotoh Y."/>
            <person name="Hayashi T."/>
        </authorList>
    </citation>
    <scope>NUCLEOTIDE SEQUENCE [LARGE SCALE GENOMIC DNA]</scope>
    <source>
        <strain evidence="3">JCM15298</strain>
    </source>
</reference>
<dbReference type="STRING" id="228230.RMCC_4231"/>
<feature type="compositionally biased region" description="Low complexity" evidence="1">
    <location>
        <begin position="67"/>
        <end position="79"/>
    </location>
</feature>
<dbReference type="Proteomes" id="UP000069443">
    <property type="component" value="Unassembled WGS sequence"/>
</dbReference>
<comment type="caution">
    <text evidence="2">The sequence shown here is derived from an EMBL/GenBank/DDBJ whole genome shotgun (WGS) entry which is preliminary data.</text>
</comment>
<evidence type="ECO:0000256" key="1">
    <source>
        <dbReference type="SAM" id="MobiDB-lite"/>
    </source>
</evidence>
<protein>
    <submittedName>
        <fullName evidence="2">Uncharacterized protein</fullName>
    </submittedName>
</protein>
<dbReference type="AlphaFoldDB" id="A0A117IB22"/>
<proteinExistence type="predicted"/>
<reference evidence="3" key="2">
    <citation type="submission" date="2016-02" db="EMBL/GenBank/DDBJ databases">
        <title>Draft genome sequence of five rapidly growing Mycobacterium species.</title>
        <authorList>
            <person name="Katahira K."/>
            <person name="Gotou Y."/>
            <person name="Iida K."/>
            <person name="Ogura Y."/>
            <person name="Hayashi T."/>
        </authorList>
    </citation>
    <scope>NUCLEOTIDE SEQUENCE [LARGE SCALE GENOMIC DNA]</scope>
    <source>
        <strain evidence="3">JCM15298</strain>
    </source>
</reference>
<feature type="region of interest" description="Disordered" evidence="1">
    <location>
        <begin position="67"/>
        <end position="88"/>
    </location>
</feature>
<dbReference type="RefSeq" id="WP_062658181.1">
    <property type="nucleotide sequence ID" value="NZ_BCSY01000071.1"/>
</dbReference>
<accession>A0A117IB22</accession>
<gene>
    <name evidence="2" type="ORF">RMCC_4231</name>
</gene>